<dbReference type="GO" id="GO:0004386">
    <property type="term" value="F:helicase activity"/>
    <property type="evidence" value="ECO:0007669"/>
    <property type="project" value="UniProtKB-KW"/>
</dbReference>
<keyword evidence="2" id="KW-0862">Zinc</keyword>
<dbReference type="Pfam" id="PF00176">
    <property type="entry name" value="SNF2-rel_dom"/>
    <property type="match status" value="1"/>
</dbReference>
<dbReference type="GO" id="GO:0008270">
    <property type="term" value="F:zinc ion binding"/>
    <property type="evidence" value="ECO:0007669"/>
    <property type="project" value="UniProtKB-KW"/>
</dbReference>
<dbReference type="InterPro" id="IPR001650">
    <property type="entry name" value="Helicase_C-like"/>
</dbReference>
<reference evidence="7 8" key="1">
    <citation type="submission" date="2017-03" db="EMBL/GenBank/DDBJ databases">
        <title>Genome analysis of strain PAMC 26577.</title>
        <authorList>
            <person name="Oh H.-M."/>
            <person name="Yang J.-A."/>
        </authorList>
    </citation>
    <scope>NUCLEOTIDE SEQUENCE [LARGE SCALE GENOMIC DNA]</scope>
    <source>
        <strain evidence="7 8">PAMC 26577</strain>
    </source>
</reference>
<gene>
    <name evidence="7" type="ORF">PAMC26577_18960</name>
</gene>
<dbReference type="SMART" id="SM00487">
    <property type="entry name" value="DEXDc"/>
    <property type="match status" value="1"/>
</dbReference>
<dbReference type="Gene3D" id="3.40.50.10810">
    <property type="entry name" value="Tandem AAA-ATPase domain"/>
    <property type="match status" value="1"/>
</dbReference>
<dbReference type="EMBL" id="NBTZ01000080">
    <property type="protein sequence ID" value="OTP72913.1"/>
    <property type="molecule type" value="Genomic_DNA"/>
</dbReference>
<keyword evidence="7" id="KW-0547">Nucleotide-binding</keyword>
<dbReference type="Pfam" id="PF04434">
    <property type="entry name" value="SWIM"/>
    <property type="match status" value="1"/>
</dbReference>
<evidence type="ECO:0000256" key="1">
    <source>
        <dbReference type="ARBA" id="ARBA00022801"/>
    </source>
</evidence>
<evidence type="ECO:0000256" key="2">
    <source>
        <dbReference type="PROSITE-ProRule" id="PRU00325"/>
    </source>
</evidence>
<dbReference type="PROSITE" id="PS51192">
    <property type="entry name" value="HELICASE_ATP_BIND_1"/>
    <property type="match status" value="1"/>
</dbReference>
<feature type="domain" description="Helicase ATP-binding" evidence="5">
    <location>
        <begin position="651"/>
        <end position="811"/>
    </location>
</feature>
<keyword evidence="7" id="KW-0067">ATP-binding</keyword>
<dbReference type="InterPro" id="IPR014001">
    <property type="entry name" value="Helicase_ATP-bd"/>
</dbReference>
<dbReference type="PROSITE" id="PS51194">
    <property type="entry name" value="HELICASE_CTER"/>
    <property type="match status" value="1"/>
</dbReference>
<dbReference type="CDD" id="cd18793">
    <property type="entry name" value="SF2_C_SNF"/>
    <property type="match status" value="1"/>
</dbReference>
<dbReference type="InterPro" id="IPR007527">
    <property type="entry name" value="Znf_SWIM"/>
</dbReference>
<accession>A0A242MNT5</accession>
<evidence type="ECO:0000259" key="5">
    <source>
        <dbReference type="PROSITE" id="PS51192"/>
    </source>
</evidence>
<comment type="caution">
    <text evidence="7">The sequence shown here is derived from an EMBL/GenBank/DDBJ whole genome shotgun (WGS) entry which is preliminary data.</text>
</comment>
<proteinExistence type="predicted"/>
<keyword evidence="2" id="KW-0863">Zinc-finger</keyword>
<dbReference type="AlphaFoldDB" id="A0A242MNT5"/>
<feature type="domain" description="Helicase C-terminal" evidence="6">
    <location>
        <begin position="939"/>
        <end position="1096"/>
    </location>
</feature>
<dbReference type="Proteomes" id="UP000195221">
    <property type="component" value="Unassembled WGS sequence"/>
</dbReference>
<dbReference type="GO" id="GO:0005524">
    <property type="term" value="F:ATP binding"/>
    <property type="evidence" value="ECO:0007669"/>
    <property type="project" value="InterPro"/>
</dbReference>
<evidence type="ECO:0000256" key="3">
    <source>
        <dbReference type="SAM" id="MobiDB-lite"/>
    </source>
</evidence>
<keyword evidence="2" id="KW-0479">Metal-binding</keyword>
<dbReference type="PROSITE" id="PS50966">
    <property type="entry name" value="ZF_SWIM"/>
    <property type="match status" value="1"/>
</dbReference>
<feature type="region of interest" description="Disordered" evidence="3">
    <location>
        <begin position="235"/>
        <end position="270"/>
    </location>
</feature>
<sequence length="1105" mass="123475">MGVLMPAFAYDTAQIIKWLGASTVAKARGYVDEVRHLHWDNDVLRADVKGTQRQPYHVEVKFRDDRGAISAQGRCSCPVGFGCKHAAAALLATASDKPEEPDSVRAEVAGWLEGFRSRFASTRSTAAKKTTEANGALALAYVLGTSRVMRMPEVALHKVRLSPDGSLQTLDRPWTNLDSALVKQPKFVSDDDLTILRALIIGRTRNDFGGFALHGEEGADLLQRMLATGRLFTATPSSRDVGEPRRPLTQGEARPGRIEWTPDPDDRVRPVLQTEPASTFVITTEPLWFADAETREAGIVDMPQPARQLVDYLAMPPISLAEAPLVGAMLREVASDLPPPPGHETLNLQIVDIEPVPVLVLDTQSISGTWRPREERTGASVLDFALLSFDYSGFSIDPTHATTILRTESGDMVQVKRRHDVETRYSNQLYELGFRKIPAHQRFGPKAIPAGVLGLPASAAWALFTSDTVPSLREDGWRISMSPEFRFDFIEIDDIQGTAHHSTDGWFDLELGIAVGERSVRLEPLLADLFQRDRRWLAGAIDSIPDDEGIELNTDLGERLRLRASRIKPVVRVLIDLFDTLGTQPLRVSEKDAGRLEALTDTGRWQFHGDVSIRELAQRLQEGPGLREVPVPRGLNAELRVYQREGLNWMQYLRERNLSGVLADDMGLGKTVQTLAHILAEKESGRLDRPALVVLPTTLVHNWREEAKKFAPDLRVLDLHGPQRKDRFDQISEHDLVLTTYPLLWRDLAMLSQYEYHLLILDEAQTVKNVATKAAKGIRDLSSRHRLCLTGTPLENHLGELWAQFDFLLPGFLGTQKDFTKRWRTPIEKYEDPVRRDLLVRRIRPFMLRRRKDEVAKELPQKTTIVRTVSLEGSQRDLYETVRIAMQEKVRMAVADQGLARSHIVVLEALLKLRQVCCDPSLVKLTRAKRVEESAKLDLLLDMLPELLEEGRRVLLFSQFTGMLAIIAAALDKAGLPYVTLTGDTRDRVTPVTRFQDGEVPLFLISLKAGGVGLNLTAADTVIHYDPWWNPAAENQATDRAHRLGQLKPVFVYKLIVAGSIEERIVAMQDRKAALADSILREDAAAGAKFSAEDIEALLAPMPQG</sequence>
<dbReference type="GO" id="GO:0016787">
    <property type="term" value="F:hydrolase activity"/>
    <property type="evidence" value="ECO:0007669"/>
    <property type="project" value="UniProtKB-KW"/>
</dbReference>
<keyword evidence="7" id="KW-0347">Helicase</keyword>
<dbReference type="Pfam" id="PF00271">
    <property type="entry name" value="Helicase_C"/>
    <property type="match status" value="1"/>
</dbReference>
<dbReference type="CDD" id="cd18012">
    <property type="entry name" value="DEXQc_arch_SWI2_SNF2"/>
    <property type="match status" value="1"/>
</dbReference>
<keyword evidence="1" id="KW-0378">Hydrolase</keyword>
<name>A0A242MNT5_CABSO</name>
<dbReference type="SMART" id="SM00490">
    <property type="entry name" value="HELICc"/>
    <property type="match status" value="1"/>
</dbReference>
<evidence type="ECO:0000313" key="7">
    <source>
        <dbReference type="EMBL" id="OTP72913.1"/>
    </source>
</evidence>
<protein>
    <submittedName>
        <fullName evidence="7">Putative helicase</fullName>
    </submittedName>
</protein>
<dbReference type="SUPFAM" id="SSF52540">
    <property type="entry name" value="P-loop containing nucleoside triphosphate hydrolases"/>
    <property type="match status" value="2"/>
</dbReference>
<evidence type="ECO:0000259" key="6">
    <source>
        <dbReference type="PROSITE" id="PS51194"/>
    </source>
</evidence>
<dbReference type="InterPro" id="IPR038718">
    <property type="entry name" value="SNF2-like_sf"/>
</dbReference>
<organism evidence="7 8">
    <name type="scientific">Caballeronia sordidicola</name>
    <name type="common">Burkholderia sordidicola</name>
    <dbReference type="NCBI Taxonomy" id="196367"/>
    <lineage>
        <taxon>Bacteria</taxon>
        <taxon>Pseudomonadati</taxon>
        <taxon>Pseudomonadota</taxon>
        <taxon>Betaproteobacteria</taxon>
        <taxon>Burkholderiales</taxon>
        <taxon>Burkholderiaceae</taxon>
        <taxon>Caballeronia</taxon>
    </lineage>
</organism>
<dbReference type="Gene3D" id="3.40.50.300">
    <property type="entry name" value="P-loop containing nucleotide triphosphate hydrolases"/>
    <property type="match status" value="1"/>
</dbReference>
<evidence type="ECO:0000313" key="8">
    <source>
        <dbReference type="Proteomes" id="UP000195221"/>
    </source>
</evidence>
<dbReference type="InterPro" id="IPR049730">
    <property type="entry name" value="SNF2/RAD54-like_C"/>
</dbReference>
<feature type="domain" description="SWIM-type" evidence="4">
    <location>
        <begin position="56"/>
        <end position="94"/>
    </location>
</feature>
<dbReference type="PANTHER" id="PTHR10799">
    <property type="entry name" value="SNF2/RAD54 HELICASE FAMILY"/>
    <property type="match status" value="1"/>
</dbReference>
<evidence type="ECO:0000259" key="4">
    <source>
        <dbReference type="PROSITE" id="PS50966"/>
    </source>
</evidence>
<dbReference type="InterPro" id="IPR000330">
    <property type="entry name" value="SNF2_N"/>
</dbReference>
<dbReference type="InterPro" id="IPR027417">
    <property type="entry name" value="P-loop_NTPase"/>
</dbReference>